<dbReference type="InterPro" id="IPR043129">
    <property type="entry name" value="ATPase_NBD"/>
</dbReference>
<accession>A0ABT2S0G8</accession>
<dbReference type="Gene3D" id="3.30.420.40">
    <property type="match status" value="1"/>
</dbReference>
<proteinExistence type="inferred from homology"/>
<dbReference type="InterPro" id="IPR018485">
    <property type="entry name" value="FGGY_C"/>
</dbReference>
<evidence type="ECO:0000313" key="5">
    <source>
        <dbReference type="EMBL" id="MCU6697765.1"/>
    </source>
</evidence>
<dbReference type="PANTHER" id="PTHR43095:SF5">
    <property type="entry name" value="XYLULOSE KINASE"/>
    <property type="match status" value="1"/>
</dbReference>
<dbReference type="GO" id="GO:0016301">
    <property type="term" value="F:kinase activity"/>
    <property type="evidence" value="ECO:0007669"/>
    <property type="project" value="UniProtKB-KW"/>
</dbReference>
<sequence>MGSSAWVACADDAPLLDKEMRTFNLAGIQKGSVFPIGTMQAAGVSYNWMRDELCQREQLEAERDGKNIYDCINSQIAQVPFGANGVIYLPYLLGERSPWWDDRAKGAFLGLRKSTTHADMLRAVMEGISYNLALNLDVLRQRHQFREIRVMGGCAKEIVWRQILADMFGLPVQKLNHLDEACSMGAAVVAGIGVGIFADSGAVAKFVQTDGVSVPQPDASEFYKNQIGSFAESYRRLQGLF</sequence>
<dbReference type="SUPFAM" id="SSF53067">
    <property type="entry name" value="Actin-like ATPase domain"/>
    <property type="match status" value="1"/>
</dbReference>
<dbReference type="PROSITE" id="PS00445">
    <property type="entry name" value="FGGY_KINASES_2"/>
    <property type="match status" value="1"/>
</dbReference>
<protein>
    <submittedName>
        <fullName evidence="5">FGGY-family carbohydrate kinase</fullName>
    </submittedName>
</protein>
<dbReference type="RefSeq" id="WP_262670868.1">
    <property type="nucleotide sequence ID" value="NZ_JAOQKC010000019.1"/>
</dbReference>
<reference evidence="5 6" key="1">
    <citation type="journal article" date="2021" name="ISME Commun">
        <title>Automated analysis of genomic sequences facilitates high-throughput and comprehensive description of bacteria.</title>
        <authorList>
            <person name="Hitch T.C.A."/>
        </authorList>
    </citation>
    <scope>NUCLEOTIDE SEQUENCE [LARGE SCALE GENOMIC DNA]</scope>
    <source>
        <strain evidence="5 6">Sanger_04</strain>
    </source>
</reference>
<organism evidence="5 6">
    <name type="scientific">Laedolimicola ammoniilytica</name>
    <dbReference type="NCBI Taxonomy" id="2981771"/>
    <lineage>
        <taxon>Bacteria</taxon>
        <taxon>Bacillati</taxon>
        <taxon>Bacillota</taxon>
        <taxon>Clostridia</taxon>
        <taxon>Lachnospirales</taxon>
        <taxon>Lachnospiraceae</taxon>
        <taxon>Laedolimicola</taxon>
    </lineage>
</organism>
<evidence type="ECO:0000259" key="4">
    <source>
        <dbReference type="Pfam" id="PF02782"/>
    </source>
</evidence>
<feature type="domain" description="Carbohydrate kinase FGGY C-terminal" evidence="4">
    <location>
        <begin position="1"/>
        <end position="192"/>
    </location>
</feature>
<keyword evidence="3 5" id="KW-0418">Kinase</keyword>
<dbReference type="InterPro" id="IPR018483">
    <property type="entry name" value="Carb_kinase_FGGY_CS"/>
</dbReference>
<comment type="similarity">
    <text evidence="1">Belongs to the FGGY kinase family.</text>
</comment>
<evidence type="ECO:0000256" key="1">
    <source>
        <dbReference type="ARBA" id="ARBA00009156"/>
    </source>
</evidence>
<evidence type="ECO:0000256" key="2">
    <source>
        <dbReference type="ARBA" id="ARBA00022679"/>
    </source>
</evidence>
<dbReference type="Pfam" id="PF02782">
    <property type="entry name" value="FGGY_C"/>
    <property type="match status" value="1"/>
</dbReference>
<comment type="caution">
    <text evidence="5">The sequence shown here is derived from an EMBL/GenBank/DDBJ whole genome shotgun (WGS) entry which is preliminary data.</text>
</comment>
<name>A0ABT2S0G8_9FIRM</name>
<dbReference type="Proteomes" id="UP001652461">
    <property type="component" value="Unassembled WGS sequence"/>
</dbReference>
<evidence type="ECO:0000313" key="6">
    <source>
        <dbReference type="Proteomes" id="UP001652461"/>
    </source>
</evidence>
<keyword evidence="2" id="KW-0808">Transferase</keyword>
<dbReference type="InterPro" id="IPR050406">
    <property type="entry name" value="FGGY_Carb_Kinase"/>
</dbReference>
<dbReference type="EMBL" id="JAOQKC010000019">
    <property type="protein sequence ID" value="MCU6697765.1"/>
    <property type="molecule type" value="Genomic_DNA"/>
</dbReference>
<keyword evidence="6" id="KW-1185">Reference proteome</keyword>
<dbReference type="PANTHER" id="PTHR43095">
    <property type="entry name" value="SUGAR KINASE"/>
    <property type="match status" value="1"/>
</dbReference>
<evidence type="ECO:0000256" key="3">
    <source>
        <dbReference type="ARBA" id="ARBA00022777"/>
    </source>
</evidence>
<gene>
    <name evidence="5" type="ORF">OCV63_12805</name>
</gene>